<dbReference type="AlphaFoldDB" id="A0A2T7NPJ1"/>
<dbReference type="GO" id="GO:0005938">
    <property type="term" value="C:cell cortex"/>
    <property type="evidence" value="ECO:0007669"/>
    <property type="project" value="TreeGrafter"/>
</dbReference>
<name>A0A2T7NPJ1_POMCA</name>
<evidence type="ECO:0000256" key="3">
    <source>
        <dbReference type="ARBA" id="ARBA00011583"/>
    </source>
</evidence>
<gene>
    <name evidence="8" type="ORF">C0Q70_16352</name>
</gene>
<keyword evidence="5 7" id="KW-0009">Actin-binding</keyword>
<evidence type="ECO:0000256" key="2">
    <source>
        <dbReference type="ARBA" id="ARBA00010058"/>
    </source>
</evidence>
<evidence type="ECO:0000313" key="9">
    <source>
        <dbReference type="Proteomes" id="UP000245119"/>
    </source>
</evidence>
<dbReference type="GO" id="GO:0005856">
    <property type="term" value="C:cytoskeleton"/>
    <property type="evidence" value="ECO:0007669"/>
    <property type="project" value="UniProtKB-SubCell"/>
</dbReference>
<dbReference type="Pfam" id="PF00235">
    <property type="entry name" value="Profilin"/>
    <property type="match status" value="1"/>
</dbReference>
<dbReference type="OMA" id="GLQPEMC"/>
<dbReference type="PANTHER" id="PTHR11604:SF0">
    <property type="entry name" value="PROFILIN"/>
    <property type="match status" value="1"/>
</dbReference>
<dbReference type="EMBL" id="PZQS01000010">
    <property type="protein sequence ID" value="PVD23090.1"/>
    <property type="molecule type" value="Genomic_DNA"/>
</dbReference>
<dbReference type="OrthoDB" id="421374at2759"/>
<evidence type="ECO:0000313" key="8">
    <source>
        <dbReference type="EMBL" id="PVD23090.1"/>
    </source>
</evidence>
<organism evidence="8 9">
    <name type="scientific">Pomacea canaliculata</name>
    <name type="common">Golden apple snail</name>
    <dbReference type="NCBI Taxonomy" id="400727"/>
    <lineage>
        <taxon>Eukaryota</taxon>
        <taxon>Metazoa</taxon>
        <taxon>Spiralia</taxon>
        <taxon>Lophotrochozoa</taxon>
        <taxon>Mollusca</taxon>
        <taxon>Gastropoda</taxon>
        <taxon>Caenogastropoda</taxon>
        <taxon>Architaenioglossa</taxon>
        <taxon>Ampullarioidea</taxon>
        <taxon>Ampullariidae</taxon>
        <taxon>Pomacea</taxon>
    </lineage>
</organism>
<keyword evidence="6" id="KW-0206">Cytoskeleton</keyword>
<dbReference type="STRING" id="400727.A0A2T7NPJ1"/>
<evidence type="ECO:0000256" key="4">
    <source>
        <dbReference type="ARBA" id="ARBA00022490"/>
    </source>
</evidence>
<dbReference type="Gene3D" id="3.30.450.30">
    <property type="entry name" value="Dynein light chain 2a, cytoplasmic"/>
    <property type="match status" value="1"/>
</dbReference>
<evidence type="ECO:0000256" key="6">
    <source>
        <dbReference type="ARBA" id="ARBA00023212"/>
    </source>
</evidence>
<evidence type="ECO:0000256" key="1">
    <source>
        <dbReference type="ARBA" id="ARBA00004245"/>
    </source>
</evidence>
<proteinExistence type="inferred from homology"/>
<dbReference type="InterPro" id="IPR048278">
    <property type="entry name" value="PFN"/>
</dbReference>
<dbReference type="GO" id="GO:0003785">
    <property type="term" value="F:actin monomer binding"/>
    <property type="evidence" value="ECO:0007669"/>
    <property type="project" value="TreeGrafter"/>
</dbReference>
<dbReference type="SUPFAM" id="SSF55770">
    <property type="entry name" value="Profilin (actin-binding protein)"/>
    <property type="match status" value="1"/>
</dbReference>
<dbReference type="InterPro" id="IPR036140">
    <property type="entry name" value="PFN_sf"/>
</dbReference>
<comment type="similarity">
    <text evidence="2 7">Belongs to the profilin family.</text>
</comment>
<dbReference type="PANTHER" id="PTHR11604">
    <property type="entry name" value="PROFILIN"/>
    <property type="match status" value="1"/>
</dbReference>
<dbReference type="SMART" id="SM00392">
    <property type="entry name" value="PROF"/>
    <property type="match status" value="1"/>
</dbReference>
<dbReference type="Proteomes" id="UP000245119">
    <property type="component" value="Linkage Group LG10"/>
</dbReference>
<sequence length="167" mass="17906">MEVSEKQSLLSAAPPLSKARSLAVKSTPAAARSTAPAVTWQDYVHVLLMESGNVARAAIHGTKDGQLLGCTEDLCLSQEQVANLVRGFEDCTHLRTEGVQVGSETFTLTRVTDHRIMVGRDACTGGGCVIYRCDSCLIAAVYEDGNHPGGCYTLVTRLGDFLVERGY</sequence>
<dbReference type="InterPro" id="IPR005455">
    <property type="entry name" value="PFN_euk"/>
</dbReference>
<evidence type="ECO:0000256" key="7">
    <source>
        <dbReference type="RuleBase" id="RU003909"/>
    </source>
</evidence>
<keyword evidence="4" id="KW-0963">Cytoplasm</keyword>
<comment type="subcellular location">
    <subcellularLocation>
        <location evidence="1">Cytoplasm</location>
        <location evidence="1">Cytoskeleton</location>
    </subcellularLocation>
</comment>
<keyword evidence="9" id="KW-1185">Reference proteome</keyword>
<reference evidence="8 9" key="1">
    <citation type="submission" date="2018-04" db="EMBL/GenBank/DDBJ databases">
        <title>The genome of golden apple snail Pomacea canaliculata provides insight into stress tolerance and invasive adaptation.</title>
        <authorList>
            <person name="Liu C."/>
            <person name="Liu B."/>
            <person name="Ren Y."/>
            <person name="Zhang Y."/>
            <person name="Wang H."/>
            <person name="Li S."/>
            <person name="Jiang F."/>
            <person name="Yin L."/>
            <person name="Zhang G."/>
            <person name="Qian W."/>
            <person name="Fan W."/>
        </authorList>
    </citation>
    <scope>NUCLEOTIDE SEQUENCE [LARGE SCALE GENOMIC DNA]</scope>
    <source>
        <strain evidence="8">SZHN2017</strain>
        <tissue evidence="8">Muscle</tissue>
    </source>
</reference>
<dbReference type="PRINTS" id="PR00392">
    <property type="entry name" value="PROFILIN"/>
</dbReference>
<comment type="caution">
    <text evidence="8">The sequence shown here is derived from an EMBL/GenBank/DDBJ whole genome shotgun (WGS) entry which is preliminary data.</text>
</comment>
<accession>A0A2T7NPJ1</accession>
<protein>
    <recommendedName>
        <fullName evidence="7">Profilin</fullName>
    </recommendedName>
</protein>
<comment type="subunit">
    <text evidence="3">Occurs in many kinds of cells as a complex with monomeric actin in a 1:1 ratio.</text>
</comment>
<evidence type="ECO:0000256" key="5">
    <source>
        <dbReference type="ARBA" id="ARBA00023203"/>
    </source>
</evidence>